<evidence type="ECO:0000256" key="5">
    <source>
        <dbReference type="PIRNR" id="PIRNR038471"/>
    </source>
</evidence>
<reference evidence="7 8" key="1">
    <citation type="submission" date="2015-11" db="EMBL/GenBank/DDBJ databases">
        <title>Draft genome sequences of new species of the genus Lactobacillus isolated from orchardgrass silage.</title>
        <authorList>
            <person name="Tohno M."/>
            <person name="Tanizawa Y."/>
            <person name="Arita M."/>
        </authorList>
    </citation>
    <scope>NUCLEOTIDE SEQUENCE [LARGE SCALE GENOMIC DNA]</scope>
    <source>
        <strain evidence="7 8">IWT30</strain>
    </source>
</reference>
<keyword evidence="3 5" id="KW-0133">Cell shape</keyword>
<keyword evidence="8" id="KW-1185">Reference proteome</keyword>
<comment type="similarity">
    <text evidence="1 5">Belongs to the MreC family.</text>
</comment>
<dbReference type="InterPro" id="IPR007221">
    <property type="entry name" value="MreC"/>
</dbReference>
<dbReference type="PANTHER" id="PTHR34138">
    <property type="entry name" value="CELL SHAPE-DETERMINING PROTEIN MREC"/>
    <property type="match status" value="1"/>
</dbReference>
<dbReference type="Gene3D" id="2.40.10.340">
    <property type="entry name" value="Rod shape-determining protein MreC, domain 1"/>
    <property type="match status" value="1"/>
</dbReference>
<gene>
    <name evidence="7" type="primary">mreC</name>
    <name evidence="7" type="ORF">IWT30_02138</name>
</gene>
<evidence type="ECO:0000256" key="2">
    <source>
        <dbReference type="ARBA" id="ARBA00013855"/>
    </source>
</evidence>
<dbReference type="Pfam" id="PF04085">
    <property type="entry name" value="MreC"/>
    <property type="match status" value="1"/>
</dbReference>
<feature type="domain" description="Rod shape-determining protein MreC beta-barrel core" evidence="6">
    <location>
        <begin position="126"/>
        <end position="279"/>
    </location>
</feature>
<accession>A0A1Z5IEU2</accession>
<dbReference type="GO" id="GO:0005886">
    <property type="term" value="C:plasma membrane"/>
    <property type="evidence" value="ECO:0007669"/>
    <property type="project" value="TreeGrafter"/>
</dbReference>
<dbReference type="AlphaFoldDB" id="A0A1Z5IEU2"/>
<dbReference type="InterPro" id="IPR042175">
    <property type="entry name" value="Cell/Rod_MreC_2"/>
</dbReference>
<dbReference type="InterPro" id="IPR055342">
    <property type="entry name" value="MreC_beta-barrel_core"/>
</dbReference>
<organism evidence="7 8">
    <name type="scientific">Secundilactobacillus mixtipabuli</name>
    <dbReference type="NCBI Taxonomy" id="1435342"/>
    <lineage>
        <taxon>Bacteria</taxon>
        <taxon>Bacillati</taxon>
        <taxon>Bacillota</taxon>
        <taxon>Bacilli</taxon>
        <taxon>Lactobacillales</taxon>
        <taxon>Lactobacillaceae</taxon>
        <taxon>Secundilactobacillus</taxon>
    </lineage>
</organism>
<dbReference type="EMBL" id="BCMF01000012">
    <property type="protein sequence ID" value="GAX00158.1"/>
    <property type="molecule type" value="Genomic_DNA"/>
</dbReference>
<evidence type="ECO:0000256" key="3">
    <source>
        <dbReference type="ARBA" id="ARBA00022960"/>
    </source>
</evidence>
<dbReference type="OrthoDB" id="9792313at2"/>
<dbReference type="InterPro" id="IPR042177">
    <property type="entry name" value="Cell/Rod_1"/>
</dbReference>
<dbReference type="PIRSF" id="PIRSF038471">
    <property type="entry name" value="MreC"/>
    <property type="match status" value="1"/>
</dbReference>
<protein>
    <recommendedName>
        <fullName evidence="2 5">Cell shape-determining protein MreC</fullName>
    </recommendedName>
    <alternativeName>
        <fullName evidence="4 5">Cell shape protein MreC</fullName>
    </alternativeName>
</protein>
<dbReference type="GO" id="GO:0008360">
    <property type="term" value="P:regulation of cell shape"/>
    <property type="evidence" value="ECO:0007669"/>
    <property type="project" value="UniProtKB-KW"/>
</dbReference>
<dbReference type="NCBIfam" id="TIGR00219">
    <property type="entry name" value="mreC"/>
    <property type="match status" value="1"/>
</dbReference>
<evidence type="ECO:0000313" key="8">
    <source>
        <dbReference type="Proteomes" id="UP000198374"/>
    </source>
</evidence>
<proteinExistence type="inferred from homology"/>
<dbReference type="PANTHER" id="PTHR34138:SF1">
    <property type="entry name" value="CELL SHAPE-DETERMINING PROTEIN MREC"/>
    <property type="match status" value="1"/>
</dbReference>
<sequence length="287" mass="30814" precursor="true">MNKFFSNRRLVIVIVCLIVSFGLMSVSVAIRNKRSTPPMIQQFGNDVVGIVNRVVAWPVNGLKGSVSGFSDLMNTYQENQRLKSQVQELAQTKVHDQAISQENKNLKKELKLAHSLTDYAPVNATVIARTPSAWQNQVIIDKGSAAGIKKNMPVLSGSGIVGRISEVNRTNSKVELLSNSSESANRFAVTITNKNGQNVHGIISGYDRDKNLIEMGNVTAKTKIEKGDKVSTSGLGGVMPAGLYVGTVATTGTDNYGLAAKISIKPATNLSELSVVTVAVRQAQTTN</sequence>
<evidence type="ECO:0000313" key="7">
    <source>
        <dbReference type="EMBL" id="GAX00158.1"/>
    </source>
</evidence>
<evidence type="ECO:0000256" key="4">
    <source>
        <dbReference type="ARBA" id="ARBA00032089"/>
    </source>
</evidence>
<dbReference type="Proteomes" id="UP000198374">
    <property type="component" value="Unassembled WGS sequence"/>
</dbReference>
<evidence type="ECO:0000259" key="6">
    <source>
        <dbReference type="Pfam" id="PF04085"/>
    </source>
</evidence>
<dbReference type="RefSeq" id="WP_089109938.1">
    <property type="nucleotide sequence ID" value="NZ_BCMF01000012.1"/>
</dbReference>
<comment type="caution">
    <text evidence="7">The sequence shown here is derived from an EMBL/GenBank/DDBJ whole genome shotgun (WGS) entry which is preliminary data.</text>
</comment>
<name>A0A1Z5IEU2_9LACO</name>
<dbReference type="Gene3D" id="2.40.10.350">
    <property type="entry name" value="Rod shape-determining protein MreC, domain 2"/>
    <property type="match status" value="1"/>
</dbReference>
<comment type="function">
    <text evidence="5">Involved in formation and maintenance of cell shape.</text>
</comment>
<evidence type="ECO:0000256" key="1">
    <source>
        <dbReference type="ARBA" id="ARBA00009369"/>
    </source>
</evidence>